<evidence type="ECO:0000256" key="3">
    <source>
        <dbReference type="ARBA" id="ARBA00022692"/>
    </source>
</evidence>
<dbReference type="PANTHER" id="PTHR43385:SF1">
    <property type="entry name" value="RIBOFLAVIN TRANSPORTER RIBJ"/>
    <property type="match status" value="1"/>
</dbReference>
<dbReference type="Gene3D" id="1.20.1250.20">
    <property type="entry name" value="MFS general substrate transporter like domains"/>
    <property type="match status" value="1"/>
</dbReference>
<dbReference type="GO" id="GO:0022857">
    <property type="term" value="F:transmembrane transporter activity"/>
    <property type="evidence" value="ECO:0007669"/>
    <property type="project" value="InterPro"/>
</dbReference>
<evidence type="ECO:0000313" key="8">
    <source>
        <dbReference type="EMBL" id="PVD22492.1"/>
    </source>
</evidence>
<feature type="region of interest" description="Disordered" evidence="6">
    <location>
        <begin position="14"/>
        <end position="59"/>
    </location>
</feature>
<keyword evidence="4 7" id="KW-1133">Transmembrane helix</keyword>
<keyword evidence="2" id="KW-0813">Transport</keyword>
<dbReference type="InterPro" id="IPR011701">
    <property type="entry name" value="MFS"/>
</dbReference>
<dbReference type="InterPro" id="IPR052983">
    <property type="entry name" value="MFS_Riboflavin_Transporter"/>
</dbReference>
<evidence type="ECO:0000313" key="9">
    <source>
        <dbReference type="Proteomes" id="UP000245119"/>
    </source>
</evidence>
<feature type="transmembrane region" description="Helical" evidence="7">
    <location>
        <begin position="112"/>
        <end position="130"/>
    </location>
</feature>
<dbReference type="InterPro" id="IPR036259">
    <property type="entry name" value="MFS_trans_sf"/>
</dbReference>
<feature type="compositionally biased region" description="Polar residues" evidence="6">
    <location>
        <begin position="21"/>
        <end position="36"/>
    </location>
</feature>
<evidence type="ECO:0000256" key="4">
    <source>
        <dbReference type="ARBA" id="ARBA00022989"/>
    </source>
</evidence>
<feature type="transmembrane region" description="Helical" evidence="7">
    <location>
        <begin position="142"/>
        <end position="160"/>
    </location>
</feature>
<dbReference type="PANTHER" id="PTHR43385">
    <property type="entry name" value="RIBOFLAVIN TRANSPORTER RIBJ"/>
    <property type="match status" value="1"/>
</dbReference>
<keyword evidence="9" id="KW-1185">Reference proteome</keyword>
<evidence type="ECO:0000256" key="6">
    <source>
        <dbReference type="SAM" id="MobiDB-lite"/>
    </source>
</evidence>
<protein>
    <recommendedName>
        <fullName evidence="10">Major facilitator superfamily (MFS) profile domain-containing protein</fullName>
    </recommendedName>
</protein>
<dbReference type="EMBL" id="PZQS01000011">
    <property type="protein sequence ID" value="PVD22492.1"/>
    <property type="molecule type" value="Genomic_DNA"/>
</dbReference>
<proteinExistence type="predicted"/>
<dbReference type="Pfam" id="PF07690">
    <property type="entry name" value="MFS_1"/>
    <property type="match status" value="1"/>
</dbReference>
<dbReference type="GO" id="GO:0016020">
    <property type="term" value="C:membrane"/>
    <property type="evidence" value="ECO:0007669"/>
    <property type="project" value="UniProtKB-SubCell"/>
</dbReference>
<comment type="subcellular location">
    <subcellularLocation>
        <location evidence="1">Membrane</location>
        <topology evidence="1">Multi-pass membrane protein</topology>
    </subcellularLocation>
</comment>
<evidence type="ECO:0008006" key="10">
    <source>
        <dbReference type="Google" id="ProtNLM"/>
    </source>
</evidence>
<name>A0A2T7NMV8_POMCA</name>
<feature type="transmembrane region" description="Helical" evidence="7">
    <location>
        <begin position="76"/>
        <end position="92"/>
    </location>
</feature>
<reference evidence="8 9" key="1">
    <citation type="submission" date="2018-04" db="EMBL/GenBank/DDBJ databases">
        <title>The genome of golden apple snail Pomacea canaliculata provides insight into stress tolerance and invasive adaptation.</title>
        <authorList>
            <person name="Liu C."/>
            <person name="Liu B."/>
            <person name="Ren Y."/>
            <person name="Zhang Y."/>
            <person name="Wang H."/>
            <person name="Li S."/>
            <person name="Jiang F."/>
            <person name="Yin L."/>
            <person name="Zhang G."/>
            <person name="Qian W."/>
            <person name="Fan W."/>
        </authorList>
    </citation>
    <scope>NUCLEOTIDE SEQUENCE [LARGE SCALE GENOMIC DNA]</scope>
    <source>
        <strain evidence="8">SZHN2017</strain>
        <tissue evidence="8">Muscle</tissue>
    </source>
</reference>
<feature type="compositionally biased region" description="Basic and acidic residues" evidence="6">
    <location>
        <begin position="43"/>
        <end position="59"/>
    </location>
</feature>
<dbReference type="AlphaFoldDB" id="A0A2T7NMV8"/>
<organism evidence="8 9">
    <name type="scientific">Pomacea canaliculata</name>
    <name type="common">Golden apple snail</name>
    <dbReference type="NCBI Taxonomy" id="400727"/>
    <lineage>
        <taxon>Eukaryota</taxon>
        <taxon>Metazoa</taxon>
        <taxon>Spiralia</taxon>
        <taxon>Lophotrochozoa</taxon>
        <taxon>Mollusca</taxon>
        <taxon>Gastropoda</taxon>
        <taxon>Caenogastropoda</taxon>
        <taxon>Architaenioglossa</taxon>
        <taxon>Ampullarioidea</taxon>
        <taxon>Ampullariidae</taxon>
        <taxon>Pomacea</taxon>
    </lineage>
</organism>
<feature type="transmembrane region" description="Helical" evidence="7">
    <location>
        <begin position="166"/>
        <end position="191"/>
    </location>
</feature>
<evidence type="ECO:0000256" key="2">
    <source>
        <dbReference type="ARBA" id="ARBA00022448"/>
    </source>
</evidence>
<evidence type="ECO:0000256" key="7">
    <source>
        <dbReference type="SAM" id="Phobius"/>
    </source>
</evidence>
<keyword evidence="3 7" id="KW-0812">Transmembrane</keyword>
<sequence length="261" mass="28866">MCVVGEMVDKADATELKPTLANKTSAPTASPTSNDSFPPASNKDCEKQEPDTKSEKSVSISEIRDMTPLEVLKQKEFYILWLALGMNHYAYIVKNNYYKEFGASRIDNDHLLTSIGTVSTVFVAISRLFWGSLTDVLGIKLTLMLLLCGTTVLSAFWYWSLEVGPALYFAWIVAITFHLAGPFILFPLAALRTFGQTHYASNYGLISTVQVGWNGPGLVATLDVMPTWAVFLIISVQKISHQSQLFTIFHSTNQASSHSLL</sequence>
<dbReference type="Proteomes" id="UP000245119">
    <property type="component" value="Linkage Group LG11"/>
</dbReference>
<gene>
    <name evidence="8" type="ORF">C0Q70_18306</name>
</gene>
<dbReference type="SUPFAM" id="SSF103473">
    <property type="entry name" value="MFS general substrate transporter"/>
    <property type="match status" value="1"/>
</dbReference>
<dbReference type="OrthoDB" id="410267at2759"/>
<comment type="caution">
    <text evidence="8">The sequence shown here is derived from an EMBL/GenBank/DDBJ whole genome shotgun (WGS) entry which is preliminary data.</text>
</comment>
<keyword evidence="5 7" id="KW-0472">Membrane</keyword>
<accession>A0A2T7NMV8</accession>
<evidence type="ECO:0000256" key="5">
    <source>
        <dbReference type="ARBA" id="ARBA00023136"/>
    </source>
</evidence>
<evidence type="ECO:0000256" key="1">
    <source>
        <dbReference type="ARBA" id="ARBA00004141"/>
    </source>
</evidence>